<evidence type="ECO:0000313" key="4">
    <source>
        <dbReference type="Proteomes" id="UP000835052"/>
    </source>
</evidence>
<dbReference type="GO" id="GO:0016567">
    <property type="term" value="P:protein ubiquitination"/>
    <property type="evidence" value="ECO:0007669"/>
    <property type="project" value="TreeGrafter"/>
</dbReference>
<feature type="compositionally biased region" description="Low complexity" evidence="1">
    <location>
        <begin position="659"/>
        <end position="671"/>
    </location>
</feature>
<feature type="region of interest" description="Disordered" evidence="1">
    <location>
        <begin position="1"/>
        <end position="61"/>
    </location>
</feature>
<feature type="region of interest" description="Disordered" evidence="1">
    <location>
        <begin position="2479"/>
        <end position="2501"/>
    </location>
</feature>
<evidence type="ECO:0000256" key="1">
    <source>
        <dbReference type="SAM" id="MobiDB-lite"/>
    </source>
</evidence>
<dbReference type="PANTHER" id="PTHR45751">
    <property type="entry name" value="COPINE FAMILY PROTEIN 1"/>
    <property type="match status" value="1"/>
</dbReference>
<proteinExistence type="predicted"/>
<protein>
    <recommendedName>
        <fullName evidence="2">VWFA domain-containing protein</fullName>
    </recommendedName>
</protein>
<feature type="compositionally biased region" description="Basic and acidic residues" evidence="1">
    <location>
        <begin position="1"/>
        <end position="26"/>
    </location>
</feature>
<reference evidence="3" key="1">
    <citation type="submission" date="2020-10" db="EMBL/GenBank/DDBJ databases">
        <authorList>
            <person name="Kikuchi T."/>
        </authorList>
    </citation>
    <scope>NUCLEOTIDE SEQUENCE</scope>
    <source>
        <strain evidence="3">NKZ352</strain>
    </source>
</reference>
<dbReference type="CDD" id="cd01459">
    <property type="entry name" value="vWA_copine_like"/>
    <property type="match status" value="1"/>
</dbReference>
<gene>
    <name evidence="3" type="ORF">CAUJ_LOCUS14892</name>
</gene>
<dbReference type="InterPro" id="IPR010734">
    <property type="entry name" value="Copine_C"/>
</dbReference>
<name>A0A8S1HQR5_9PELO</name>
<dbReference type="GO" id="GO:0005634">
    <property type="term" value="C:nucleus"/>
    <property type="evidence" value="ECO:0007669"/>
    <property type="project" value="TreeGrafter"/>
</dbReference>
<evidence type="ECO:0000259" key="2">
    <source>
        <dbReference type="SMART" id="SM00327"/>
    </source>
</evidence>
<dbReference type="PANTHER" id="PTHR45751:SF11">
    <property type="entry name" value="COPINE FAMILY PROTEIN 2"/>
    <property type="match status" value="1"/>
</dbReference>
<evidence type="ECO:0000313" key="3">
    <source>
        <dbReference type="EMBL" id="CAD6198987.1"/>
    </source>
</evidence>
<dbReference type="EMBL" id="CAJGYM010000147">
    <property type="protein sequence ID" value="CAD6198987.1"/>
    <property type="molecule type" value="Genomic_DNA"/>
</dbReference>
<feature type="compositionally biased region" description="Basic and acidic residues" evidence="1">
    <location>
        <begin position="675"/>
        <end position="684"/>
    </location>
</feature>
<organism evidence="3 4">
    <name type="scientific">Caenorhabditis auriculariae</name>
    <dbReference type="NCBI Taxonomy" id="2777116"/>
    <lineage>
        <taxon>Eukaryota</taxon>
        <taxon>Metazoa</taxon>
        <taxon>Ecdysozoa</taxon>
        <taxon>Nematoda</taxon>
        <taxon>Chromadorea</taxon>
        <taxon>Rhabditida</taxon>
        <taxon>Rhabditina</taxon>
        <taxon>Rhabditomorpha</taxon>
        <taxon>Rhabditoidea</taxon>
        <taxon>Rhabditidae</taxon>
        <taxon>Peloderinae</taxon>
        <taxon>Caenorhabditis</taxon>
    </lineage>
</organism>
<feature type="region of interest" description="Disordered" evidence="1">
    <location>
        <begin position="648"/>
        <end position="684"/>
    </location>
</feature>
<feature type="region of interest" description="Disordered" evidence="1">
    <location>
        <begin position="2190"/>
        <end position="2210"/>
    </location>
</feature>
<feature type="domain" description="VWFA" evidence="2">
    <location>
        <begin position="2724"/>
        <end position="2917"/>
    </location>
</feature>
<dbReference type="GO" id="GO:0004842">
    <property type="term" value="F:ubiquitin-protein transferase activity"/>
    <property type="evidence" value="ECO:0007669"/>
    <property type="project" value="TreeGrafter"/>
</dbReference>
<dbReference type="Pfam" id="PF07002">
    <property type="entry name" value="Copine"/>
    <property type="match status" value="1"/>
</dbReference>
<feature type="compositionally biased region" description="Polar residues" evidence="1">
    <location>
        <begin position="2190"/>
        <end position="2201"/>
    </location>
</feature>
<dbReference type="OrthoDB" id="5855668at2759"/>
<feature type="region of interest" description="Disordered" evidence="1">
    <location>
        <begin position="910"/>
        <end position="931"/>
    </location>
</feature>
<keyword evidence="4" id="KW-1185">Reference proteome</keyword>
<accession>A0A8S1HQR5</accession>
<feature type="compositionally biased region" description="Basic and acidic residues" evidence="1">
    <location>
        <begin position="38"/>
        <end position="54"/>
    </location>
</feature>
<dbReference type="InterPro" id="IPR052079">
    <property type="entry name" value="E3_ligase/Copine_domain"/>
</dbReference>
<sequence>MLIKTSDDREETTRTLREKSRERAEISKTLAASSETATDAKDIFLSRDESENAEKSLSLATRTSEQRQLSISSVKHEDSIERKCLSADILGVQHISEHREETATAYQQGEQSAETGATLARIVPPRPQHEEAETTTKLSRTLSIEKKTTATSEVTSEVSHAIRGQEVSLSSEQVFNDMHRSQSTSNMTASKARETSATEQIVCRSKSEHQIDTHVQTGMREAISSQSYKEFITENRGLCTHWDVIESDGEALICWRDDKKEKNELQTRSVTEIDTATTLDLTVRRPNKQEQFAVTDVAIAETSRALSIDDTRAEIEVTASEDFRDDATYTASDIMEEYSQMSFHEFGDQQTTTIGEFGRLQGKPPQREEAIRSFSEVRRLEQIAELTASEDWQTDIDSEMEKLPECDQSTKLFIGTNQEGNMKAVKASTELLTQQSAAFEKKDKEESIQTVKKDRVTMSQMRRMSEPRDESALSHYTTNATDLEDTSVIALRNLEHTFKAVKATEENKAERAVSIGRGEMTRTADHNVPLKSRASEERRFQIQMTKSDKVLTKEENDDMSEYINTISVMDRAVSDLFHEFGDENIEVCTLFGKMVQKKFEYEEAEKIIPIARRWQEVLNSKASTSVEIEAIGKLEKVQDSSESVRKIKSRNSDSFSMKTNAATEETSTTTAVQSRSERREAASIRLREKSRERVQKKYKEQEWNLQSTSAEWDTLLNDLEATVTQTQAVQDSLTFRTKAIQEVHASSSANISKSSATATVQKSLSQTNIDKDSRFFAVDQTERNLEVQKLDADIEEIETLVDEINREQQIAGKFREYTQEQTSGGVYLVRRPLPKVRESSSHTVSLKATLQQLFSTMSAGDEQSEATVELSIPHASSTAEASAKLARSDSTSLVTSHAKQVDATTAANYNRSVEQKESTEARKRHVLTEKSSSKVREVGGDGVEILSHWEGVETDLDAVLNLSKANVVKSSLQTIEAQEEVEILNQHMQVPDSQQSTKHTVHLVSSDAASRNFQIGAADVLSDLDAKPITDGECERTLAEKVLRKESWRLKESGDEQFNAVVNLHRFSVEKPNQTNEVCLRDKTTISATPVYIRADAVESDVVWSSHHLLKTPNQIDVEKKTIAKNHGEPIKVDFEEAGDEKTKLSIELLGKKDSIQKTSTEWPEPRKSPSVVLNTEEFEFDECIFYGQINCREIHFEDFEKIEKIPRSHEPIVLKTLESRDVEAKTNEILEVKPEALSYDKLIVIPNRGEDVQKRMKESTDLQIGVGVAYETPQQTEDQATTWTDKRFGGEYFLYGKAASLEEKNISSSLTHSLQAEKLFNKQVQRPKSTTSLTVNATTSEFINSSFTYDRPAEKESSKTTRSCPNLCEPYTIRLQEILEEFTNMFYDLKIAEKREAIQSIRKVPNTENPLLLKCEAADFVEISSNPLLRVEDQFDVAAKVVVDFNKGQNTALETFVPTVEAINFVTNFDRPPLKTANELIVKDKNRGSNQKFKFQESRKEKHTMYYDFDQEAENEFNHKTVDIARNGGSFRLKTDAAEDHQISAERNLEKERLEVVHTEKTTVLANAATPLSLTTIATTSKSETVNENFNKPSTSFNISKTIEAKNSETVQMRVEESAESVENVHPIYKKPNEKHDLDTVWNVPRNGGAFKLNTRAAEEESVVVNNNWDLSHLKDDQVQKTIIIGNKGEPAKMDTIGTTAIVAVVNQELSKLGPKEALKKILATPNKGIPVESNLRECSEYNERITQQLKRDASAASVAQTLNEKRFGGAATLSTNAASTSSSTMSGTLLCPRPSDLATTRIFNTFNTLAPQFLKTYAAGDETRQIVESWQNPLPQFTISKTLPAPNKDQAELTIRESTEEYHTTNCYYKREPEEEVVARTMKEPRNGGLQVLNTRYSSDVGCVSDRVLEKQRLALIDVEKVLIIPNSAAPISFNANASTQVEDVVNVDWTKPEPSEKSETLREAPNRGENITIRFRESSSFVENIASQLVRKEKREDFEITRQIAFSEEPVVFTSRASKETMAMIDSALKASAVFDLDAIIVITSKNTAEMPILSCSCSKEASTSSNAALSRTAPVESCRVVKEAANRGVNVELMLSESTLVHETSNVVYDREPSTAQVSETLDEARSGGSIVLRTSAAGDQSTSTSENWEKPILHEAGAEKLTVLRNEAAPVELFASATQENTCGVSSALNKSGQTDSAHEKRTTARTGDNVKMTVFESSEIQETNNIMLKKENDSLEHEKVISIPAFGGGARLNTGFAESNTADCTKELFVPEKVEQQTITRKIANEDVASLRVGASTEEDTTFSVEIRNKRSSTEDVSITKITSNKMEPVTFRSTESCEEAIGINYALRRDENLEDIEHTRNEKRYGGGSNLSCMAAGESSDVFSSSLKKEDEVAATEHVIATTRSEALQFSSSASSEMGQSLRAELRREELVESSSLEQTTANKGEDVTLKTLASSEESITFYADLTCPRDATDDRTTGKKAEPMAGEPTGLRSSSSEEVIFNLGYSYSKQPTEFKTVFITTDHVLIEGAFGTRAAGEELIEIEQIDINRRMVEVEVEGIVHKDTREISPVQMRTDSASETIIRVDEQLEKSTTTLEQTADVQMRERVEERRKEEKRVSFATEVMEKTMEAIDHSLGLDMSMQVEPAFQKPSIIKKPMKKERERFARDLRRNEAPAFKPVRRNSLLQALAVGSPHNIPHFKTLDDIVRAIKHAGLEYSNLIFGIDYTKSNFYQGERTFDGRNLHNLDPAEFNPYQQVIEIVGKTLSSFDADGQIPAYGFGDEEFTDHGIFNIADRYNLDKDCNGFEEVLKVYNDVTPSIEMSGPTNFVPLIERAIEICKEKHSYHILVIVADGQVTNEKINQKAIAAASHYPLSIIMVGVGDGPWNMMGRFDDNIPKRLFDNFHFVDFHKVMFESPNPEASFALNALMEIPDQYKAIKELGLLKHSRRG</sequence>
<comment type="caution">
    <text evidence="3">The sequence shown here is derived from an EMBL/GenBank/DDBJ whole genome shotgun (WGS) entry which is preliminary data.</text>
</comment>
<feature type="compositionally biased region" description="Basic and acidic residues" evidence="1">
    <location>
        <begin position="913"/>
        <end position="931"/>
    </location>
</feature>
<dbReference type="SMART" id="SM00327">
    <property type="entry name" value="VWA"/>
    <property type="match status" value="1"/>
</dbReference>
<dbReference type="Proteomes" id="UP000835052">
    <property type="component" value="Unassembled WGS sequence"/>
</dbReference>
<dbReference type="InterPro" id="IPR002035">
    <property type="entry name" value="VWF_A"/>
</dbReference>
<feature type="compositionally biased region" description="Basic and acidic residues" evidence="1">
    <location>
        <begin position="2479"/>
        <end position="2490"/>
    </location>
</feature>